<keyword evidence="9 15" id="KW-1133">Transmembrane helix</keyword>
<dbReference type="Gene3D" id="2.70.150.10">
    <property type="entry name" value="Calcium-transporting ATPase, cytoplasmic transduction domain A"/>
    <property type="match status" value="1"/>
</dbReference>
<feature type="binding site" evidence="13">
    <location>
        <position position="493"/>
    </location>
    <ligand>
        <name>ATP</name>
        <dbReference type="ChEBI" id="CHEBI:30616"/>
    </ligand>
</feature>
<dbReference type="Gene3D" id="3.40.50.1000">
    <property type="entry name" value="HAD superfamily/HAD-like"/>
    <property type="match status" value="1"/>
</dbReference>
<protein>
    <recommendedName>
        <fullName evidence="15">Phospholipid-transporting ATPase</fullName>
        <ecNumber evidence="15">7.6.2.1</ecNumber>
    </recommendedName>
</protein>
<organism evidence="19 20">
    <name type="scientific">Phoenix dactylifera</name>
    <name type="common">Date palm</name>
    <dbReference type="NCBI Taxonomy" id="42345"/>
    <lineage>
        <taxon>Eukaryota</taxon>
        <taxon>Viridiplantae</taxon>
        <taxon>Streptophyta</taxon>
        <taxon>Embryophyta</taxon>
        <taxon>Tracheophyta</taxon>
        <taxon>Spermatophyta</taxon>
        <taxon>Magnoliopsida</taxon>
        <taxon>Liliopsida</taxon>
        <taxon>Arecaceae</taxon>
        <taxon>Coryphoideae</taxon>
        <taxon>Phoeniceae</taxon>
        <taxon>Phoenix</taxon>
    </lineage>
</organism>
<name>A0A8B7MSL6_PHODC</name>
<dbReference type="InterPro" id="IPR036412">
    <property type="entry name" value="HAD-like_sf"/>
</dbReference>
<proteinExistence type="inferred from homology"/>
<reference evidence="19" key="1">
    <citation type="journal article" date="2019" name="Nat. Commun.">
        <title>Genome-wide association mapping of date palm fruit traits.</title>
        <authorList>
            <person name="Hazzouri K.M."/>
            <person name="Gros-Balthazard M."/>
            <person name="Flowers J.M."/>
            <person name="Copetti D."/>
            <person name="Lemansour A."/>
            <person name="Lebrun M."/>
            <person name="Masmoudi K."/>
            <person name="Ferrand S."/>
            <person name="Dhar M.I."/>
            <person name="Fresquez Z.A."/>
            <person name="Rosas U."/>
            <person name="Zhang J."/>
            <person name="Talag J."/>
            <person name="Lee S."/>
            <person name="Kudrna D."/>
            <person name="Powell R.F."/>
            <person name="Leitch I.J."/>
            <person name="Krueger R.R."/>
            <person name="Wing R.A."/>
            <person name="Amiri K.M.A."/>
            <person name="Purugganan M.D."/>
        </authorList>
    </citation>
    <scope>NUCLEOTIDE SEQUENCE [LARGE SCALE GENOMIC DNA]</scope>
    <source>
        <strain evidence="19">cv. Khalas</strain>
    </source>
</reference>
<keyword evidence="6 13" id="KW-0067">ATP-binding</keyword>
<evidence type="ECO:0000256" key="5">
    <source>
        <dbReference type="ARBA" id="ARBA00022741"/>
    </source>
</evidence>
<feature type="binding site" evidence="14">
    <location>
        <position position="912"/>
    </location>
    <ligand>
        <name>Mg(2+)</name>
        <dbReference type="ChEBI" id="CHEBI:18420"/>
    </ligand>
</feature>
<dbReference type="SFLD" id="SFLDF00027">
    <property type="entry name" value="p-type_atpase"/>
    <property type="match status" value="1"/>
</dbReference>
<feature type="transmembrane region" description="Helical" evidence="15">
    <location>
        <begin position="1110"/>
        <end position="1131"/>
    </location>
</feature>
<dbReference type="GO" id="GO:0005886">
    <property type="term" value="C:plasma membrane"/>
    <property type="evidence" value="ECO:0007669"/>
    <property type="project" value="TreeGrafter"/>
</dbReference>
<dbReference type="GO" id="GO:0140326">
    <property type="term" value="F:ATPase-coupled intramembrane lipid transporter activity"/>
    <property type="evidence" value="ECO:0007669"/>
    <property type="project" value="UniProtKB-EC"/>
</dbReference>
<dbReference type="PANTHER" id="PTHR24092:SF91">
    <property type="entry name" value="PHOSPHOLIPID-TRANSPORTING ATPASE 1"/>
    <property type="match status" value="1"/>
</dbReference>
<feature type="binding site" evidence="13">
    <location>
        <position position="698"/>
    </location>
    <ligand>
        <name>ATP</name>
        <dbReference type="ChEBI" id="CHEBI:30616"/>
    </ligand>
</feature>
<dbReference type="InterPro" id="IPR023299">
    <property type="entry name" value="ATPase_P-typ_cyto_dom_N"/>
</dbReference>
<dbReference type="NCBIfam" id="TIGR01652">
    <property type="entry name" value="ATPase-Plipid"/>
    <property type="match status" value="1"/>
</dbReference>
<feature type="binding site" evidence="13">
    <location>
        <position position="888"/>
    </location>
    <ligand>
        <name>ATP</name>
        <dbReference type="ChEBI" id="CHEBI:30616"/>
    </ligand>
</feature>
<dbReference type="InterPro" id="IPR023214">
    <property type="entry name" value="HAD_sf"/>
</dbReference>
<comment type="similarity">
    <text evidence="2 15">Belongs to the cation transport ATPase (P-type) (TC 3.A.3) family. Type IV subfamily.</text>
</comment>
<evidence type="ECO:0000256" key="3">
    <source>
        <dbReference type="ARBA" id="ARBA00022692"/>
    </source>
</evidence>
<dbReference type="GO" id="GO:0000287">
    <property type="term" value="F:magnesium ion binding"/>
    <property type="evidence" value="ECO:0007669"/>
    <property type="project" value="UniProtKB-UniRule"/>
</dbReference>
<dbReference type="InterPro" id="IPR001757">
    <property type="entry name" value="P_typ_ATPase"/>
</dbReference>
<feature type="binding site" evidence="14">
    <location>
        <position position="908"/>
    </location>
    <ligand>
        <name>Mg(2+)</name>
        <dbReference type="ChEBI" id="CHEBI:18420"/>
    </ligand>
</feature>
<comment type="subcellular location">
    <subcellularLocation>
        <location evidence="1 15">Membrane</location>
        <topology evidence="1 15">Multi-pass membrane protein</topology>
    </subcellularLocation>
</comment>
<dbReference type="GeneID" id="103701111"/>
<keyword evidence="4 14" id="KW-0479">Metal-binding</keyword>
<feature type="transmembrane region" description="Helical" evidence="15">
    <location>
        <begin position="1047"/>
        <end position="1069"/>
    </location>
</feature>
<dbReference type="SFLD" id="SFLDG00002">
    <property type="entry name" value="C1.7:_P-type_atpase_like"/>
    <property type="match status" value="1"/>
</dbReference>
<feature type="transmembrane region" description="Helical" evidence="15">
    <location>
        <begin position="1001"/>
        <end position="1018"/>
    </location>
</feature>
<dbReference type="FunFam" id="2.70.150.10:FF:000054">
    <property type="entry name" value="Phospholipid-transporting ATPase"/>
    <property type="match status" value="1"/>
</dbReference>
<dbReference type="GO" id="GO:0016887">
    <property type="term" value="F:ATP hydrolysis activity"/>
    <property type="evidence" value="ECO:0007669"/>
    <property type="project" value="InterPro"/>
</dbReference>
<feature type="binding site" evidence="13">
    <location>
        <position position="912"/>
    </location>
    <ligand>
        <name>ATP</name>
        <dbReference type="ChEBI" id="CHEBI:30616"/>
    </ligand>
</feature>
<dbReference type="Pfam" id="PF13246">
    <property type="entry name" value="Cation_ATPase"/>
    <property type="match status" value="1"/>
</dbReference>
<feature type="binding site" evidence="13">
    <location>
        <position position="599"/>
    </location>
    <ligand>
        <name>ATP</name>
        <dbReference type="ChEBI" id="CHEBI:30616"/>
    </ligand>
</feature>
<feature type="binding site" evidence="13">
    <location>
        <position position="778"/>
    </location>
    <ligand>
        <name>ATP</name>
        <dbReference type="ChEBI" id="CHEBI:30616"/>
    </ligand>
</feature>
<feature type="transmembrane region" description="Helical" evidence="15">
    <location>
        <begin position="419"/>
        <end position="444"/>
    </location>
</feature>
<evidence type="ECO:0000256" key="7">
    <source>
        <dbReference type="ARBA" id="ARBA00022842"/>
    </source>
</evidence>
<evidence type="ECO:0000256" key="8">
    <source>
        <dbReference type="ARBA" id="ARBA00022967"/>
    </source>
</evidence>
<dbReference type="Pfam" id="PF16212">
    <property type="entry name" value="PhoLip_ATPase_C"/>
    <property type="match status" value="1"/>
</dbReference>
<feature type="transmembrane region" description="Helical" evidence="15">
    <location>
        <begin position="369"/>
        <end position="390"/>
    </location>
</feature>
<keyword evidence="3 15" id="KW-0812">Transmembrane</keyword>
<feature type="binding site" evidence="13">
    <location>
        <position position="779"/>
    </location>
    <ligand>
        <name>ATP</name>
        <dbReference type="ChEBI" id="CHEBI:30616"/>
    </ligand>
</feature>
<dbReference type="InterPro" id="IPR023298">
    <property type="entry name" value="ATPase_P-typ_TM_dom_sf"/>
</dbReference>
<feature type="binding site" evidence="13">
    <location>
        <position position="492"/>
    </location>
    <ligand>
        <name>ATP</name>
        <dbReference type="ChEBI" id="CHEBI:30616"/>
    </ligand>
</feature>
<dbReference type="GO" id="GO:0005524">
    <property type="term" value="F:ATP binding"/>
    <property type="evidence" value="ECO:0007669"/>
    <property type="project" value="UniProtKB-UniRule"/>
</dbReference>
<evidence type="ECO:0000256" key="13">
    <source>
        <dbReference type="PIRSR" id="PIRSR606539-2"/>
    </source>
</evidence>
<evidence type="ECO:0000256" key="16">
    <source>
        <dbReference type="SAM" id="MobiDB-lite"/>
    </source>
</evidence>
<dbReference type="InterPro" id="IPR044492">
    <property type="entry name" value="P_typ_ATPase_HD_dom"/>
</dbReference>
<evidence type="ECO:0000313" key="20">
    <source>
        <dbReference type="RefSeq" id="XP_017696817.2"/>
    </source>
</evidence>
<evidence type="ECO:0000256" key="10">
    <source>
        <dbReference type="ARBA" id="ARBA00023136"/>
    </source>
</evidence>
<dbReference type="FunFam" id="3.40.1110.10:FF:000025">
    <property type="entry name" value="Phospholipid-transporting ATPase"/>
    <property type="match status" value="1"/>
</dbReference>
<feature type="region of interest" description="Disordered" evidence="16">
    <location>
        <begin position="73"/>
        <end position="99"/>
    </location>
</feature>
<evidence type="ECO:0000256" key="15">
    <source>
        <dbReference type="RuleBase" id="RU362033"/>
    </source>
</evidence>
<gene>
    <name evidence="20" type="primary">LOC103701111</name>
</gene>
<feature type="binding site" evidence="13">
    <location>
        <position position="494"/>
    </location>
    <ligand>
        <name>ATP</name>
        <dbReference type="ChEBI" id="CHEBI:30616"/>
    </ligand>
</feature>
<dbReference type="PROSITE" id="PS00154">
    <property type="entry name" value="ATPASE_E1_E2"/>
    <property type="match status" value="1"/>
</dbReference>
<feature type="transmembrane region" description="Helical" evidence="15">
    <location>
        <begin position="970"/>
        <end position="989"/>
    </location>
</feature>
<evidence type="ECO:0000256" key="6">
    <source>
        <dbReference type="ARBA" id="ARBA00022840"/>
    </source>
</evidence>
<feature type="binding site" evidence="13">
    <location>
        <position position="640"/>
    </location>
    <ligand>
        <name>ATP</name>
        <dbReference type="ChEBI" id="CHEBI:30616"/>
    </ligand>
</feature>
<dbReference type="NCBIfam" id="TIGR01494">
    <property type="entry name" value="ATPase_P-type"/>
    <property type="match status" value="1"/>
</dbReference>
<dbReference type="InterPro" id="IPR008250">
    <property type="entry name" value="ATPase_P-typ_transduc_dom_A_sf"/>
</dbReference>
<evidence type="ECO:0000256" key="11">
    <source>
        <dbReference type="ARBA" id="ARBA00034036"/>
    </source>
</evidence>
<keyword evidence="8 15" id="KW-1278">Translocase</keyword>
<feature type="transmembrane region" description="Helical" evidence="15">
    <location>
        <begin position="1081"/>
        <end position="1098"/>
    </location>
</feature>
<dbReference type="OrthoDB" id="377733at2759"/>
<feature type="domain" description="P-type ATPase N-terminal" evidence="17">
    <location>
        <begin position="110"/>
        <end position="176"/>
    </location>
</feature>
<feature type="binding site" evidence="13">
    <location>
        <position position="882"/>
    </location>
    <ligand>
        <name>ATP</name>
        <dbReference type="ChEBI" id="CHEBI:30616"/>
    </ligand>
</feature>
<sequence length="1209" mass="135081">MASGRPLLIPSPQGANPAARTETNSAGPIPPAVAKSSSRRSSRSRNADRTPSSSEFSFAAELKASSKATFSVENFGRSDSKPARRYPSKRSDSGRLGSQREISDDEARFVYINDADRTNNPVRFPNNSIRTTKYSILTFLPRNLFEQFHRLAYVYFLVLAGLNQVPQLDVYSPVASVLPLAFVLGVTAVKDAYEDWRRHRSDRNENNRMVSALVDAKFRPKRWKDIRVGEIIRIAANESIPCDMVLLSTSDPTGVAYVQTINLDGESNLKTRYAKQETLSTPPESMSGLIRCEKPNRNIYGFHANIDVDGKRVSLGPSNIILRGCELKNTNWAVGAAVYTGKDTKVMLNSSGAPSKRSRLETHMNRETIFLAISLTALCSVVTILAGLWLHRHRDELNYLPYYRKKNFSDGDNYDYYGIGWQTVFTFMMAVIQFQVMIPIALYISMELVRLGQAFFMIQDKGMRDEKTKSKFQCRALNINEDLGQIKYVFSDKTGTLTENKMEFRCASVHGMDFSGGQDDEENGLFISVNGQIWRPKMSVKTDPELLNVLRGGKGTEKANRARDFFLALATCNTIVPIVIETPDPATKLIDYQGESPDEQALVYAAAAHGFMLMERTSGHIIVNVLGERQRFDVLGLHEFDSDRKRMSVIIGCPDKTVKLFVKGADNSMFGVIERSINLDIIQATETHLHAYSSLGLRTLVIGMRELSRAEFDDWQSAYEKASTTLFGRGGLLRAVAANVECNLHILGASGIEDKLQQGVPEAIESLRQAGIKVWVLTGDKQETAISIGYSCKLLTSEMTQIVINSHSKDYCRKSLEDAIAMTDRLAAMSLGAQNTITGTESQRVPIALIIDGTSLVYILETELEEELFKVATACDVVLCCRVAPLQKAGIVALIKNRTDDMTLAIGDGANDVSMIQMADVGVGISGQEGRQAVMASDFAMGQFRFLVTLLLVHGHWNYQRMAYMILYNFYRNAVFVFMLFWYVLYTAFSLTTAITEWSSVLYSVIYTALPTIVVGILDKDLSRKTLLKYPQLYGSGQREERYNLKLFILTMMDTVWQSLAIFFIPFLAYRHSTIDGSSLGDIWTLAVVILVNIHLALDVFRWNWITHASMWGCIVATAICVIIIDSIPVLPGYWSIYHVMGTGLFWLLLLGITVAGMVPRFAMKAFTEYFMPSDIQIARELEKFGNLNEATASEIPMSTFSQPQQGFI</sequence>
<reference evidence="20" key="2">
    <citation type="submission" date="2025-08" db="UniProtKB">
        <authorList>
            <consortium name="RefSeq"/>
        </authorList>
    </citation>
    <scope>IDENTIFICATION</scope>
    <source>
        <tissue evidence="20">Young leaves</tissue>
    </source>
</reference>
<dbReference type="CDD" id="cd02073">
    <property type="entry name" value="P-type_ATPase_APLT_Dnf-like"/>
    <property type="match status" value="1"/>
</dbReference>
<feature type="binding site" evidence="14">
    <location>
        <position position="494"/>
    </location>
    <ligand>
        <name>Mg(2+)</name>
        <dbReference type="ChEBI" id="CHEBI:18420"/>
    </ligand>
</feature>
<feature type="binding site" evidence="13">
    <location>
        <position position="911"/>
    </location>
    <ligand>
        <name>ATP</name>
        <dbReference type="ChEBI" id="CHEBI:30616"/>
    </ligand>
</feature>
<feature type="transmembrane region" description="Helical" evidence="15">
    <location>
        <begin position="1137"/>
        <end position="1159"/>
    </location>
</feature>
<dbReference type="PRINTS" id="PR00121">
    <property type="entry name" value="NAKATPASE"/>
</dbReference>
<evidence type="ECO:0000256" key="12">
    <source>
        <dbReference type="PIRSR" id="PIRSR606539-1"/>
    </source>
</evidence>
<feature type="binding site" evidence="14">
    <location>
        <position position="492"/>
    </location>
    <ligand>
        <name>Mg(2+)</name>
        <dbReference type="ChEBI" id="CHEBI:18420"/>
    </ligand>
</feature>
<accession>A0A8B7MSL6</accession>
<dbReference type="Pfam" id="PF16209">
    <property type="entry name" value="PhoLip_ATPase_N"/>
    <property type="match status" value="1"/>
</dbReference>
<dbReference type="GO" id="GO:0045332">
    <property type="term" value="P:phospholipid translocation"/>
    <property type="evidence" value="ECO:0007669"/>
    <property type="project" value="TreeGrafter"/>
</dbReference>
<dbReference type="RefSeq" id="XP_017696817.2">
    <property type="nucleotide sequence ID" value="XM_017841328.3"/>
</dbReference>
<feature type="binding site" evidence="13">
    <location>
        <position position="780"/>
    </location>
    <ligand>
        <name>ATP</name>
        <dbReference type="ChEBI" id="CHEBI:30616"/>
    </ligand>
</feature>
<dbReference type="FunFam" id="3.40.50.1000:FF:000221">
    <property type="entry name" value="Phospholipid-transporting ATPase"/>
    <property type="match status" value="1"/>
</dbReference>
<evidence type="ECO:0000256" key="14">
    <source>
        <dbReference type="PIRSR" id="PIRSR606539-3"/>
    </source>
</evidence>
<keyword evidence="10 15" id="KW-0472">Membrane</keyword>
<dbReference type="SFLD" id="SFLDS00003">
    <property type="entry name" value="Haloacid_Dehalogenase"/>
    <property type="match status" value="1"/>
</dbReference>
<evidence type="ECO:0000256" key="4">
    <source>
        <dbReference type="ARBA" id="ARBA00022723"/>
    </source>
</evidence>
<keyword evidence="5 13" id="KW-0547">Nucleotide-binding</keyword>
<dbReference type="Proteomes" id="UP000228380">
    <property type="component" value="Chromosome 3"/>
</dbReference>
<evidence type="ECO:0000259" key="18">
    <source>
        <dbReference type="Pfam" id="PF16212"/>
    </source>
</evidence>
<keyword evidence="19" id="KW-1185">Reference proteome</keyword>
<evidence type="ECO:0000313" key="19">
    <source>
        <dbReference type="Proteomes" id="UP000228380"/>
    </source>
</evidence>
<feature type="domain" description="P-type ATPase C-terminal" evidence="18">
    <location>
        <begin position="934"/>
        <end position="1174"/>
    </location>
</feature>
<dbReference type="Gene3D" id="3.40.1110.10">
    <property type="entry name" value="Calcium-transporting ATPase, cytoplasmic domain N"/>
    <property type="match status" value="1"/>
</dbReference>
<dbReference type="InterPro" id="IPR032631">
    <property type="entry name" value="P-type_ATPase_N"/>
</dbReference>
<dbReference type="InterPro" id="IPR006539">
    <property type="entry name" value="P-type_ATPase_IV"/>
</dbReference>
<comment type="catalytic activity">
    <reaction evidence="11 15">
        <text>ATP + H2O + phospholipidSide 1 = ADP + phosphate + phospholipidSide 2.</text>
        <dbReference type="EC" id="7.6.2.1"/>
    </reaction>
</comment>
<dbReference type="EC" id="7.6.2.1" evidence="15"/>
<dbReference type="PANTHER" id="PTHR24092">
    <property type="entry name" value="PROBABLE PHOSPHOLIPID-TRANSPORTING ATPASE"/>
    <property type="match status" value="1"/>
</dbReference>
<feature type="region of interest" description="Disordered" evidence="16">
    <location>
        <begin position="1"/>
        <end position="56"/>
    </location>
</feature>
<feature type="binding site" evidence="13">
    <location>
        <position position="663"/>
    </location>
    <ligand>
        <name>ATP</name>
        <dbReference type="ChEBI" id="CHEBI:30616"/>
    </ligand>
</feature>
<dbReference type="SUPFAM" id="SSF81660">
    <property type="entry name" value="Metal cation-transporting ATPase, ATP-binding domain N"/>
    <property type="match status" value="1"/>
</dbReference>
<dbReference type="SUPFAM" id="SSF81653">
    <property type="entry name" value="Calcium ATPase, transduction domain A"/>
    <property type="match status" value="1"/>
</dbReference>
<dbReference type="InterPro" id="IPR018303">
    <property type="entry name" value="ATPase_P-typ_P_site"/>
</dbReference>
<comment type="cofactor">
    <cofactor evidence="14">
        <name>Mg(2+)</name>
        <dbReference type="ChEBI" id="CHEBI:18420"/>
    </cofactor>
</comment>
<keyword evidence="7 14" id="KW-0460">Magnesium</keyword>
<evidence type="ECO:0000256" key="9">
    <source>
        <dbReference type="ARBA" id="ARBA00022989"/>
    </source>
</evidence>
<dbReference type="PRINTS" id="PR00119">
    <property type="entry name" value="CATATPASE"/>
</dbReference>
<dbReference type="SUPFAM" id="SSF56784">
    <property type="entry name" value="HAD-like"/>
    <property type="match status" value="1"/>
</dbReference>
<dbReference type="AlphaFoldDB" id="A0A8B7MSL6"/>
<feature type="active site" description="4-aspartylphosphate intermediate" evidence="12">
    <location>
        <position position="492"/>
    </location>
</feature>
<evidence type="ECO:0000256" key="2">
    <source>
        <dbReference type="ARBA" id="ARBA00008109"/>
    </source>
</evidence>
<evidence type="ECO:0000259" key="17">
    <source>
        <dbReference type="Pfam" id="PF16209"/>
    </source>
</evidence>
<dbReference type="InterPro" id="IPR032630">
    <property type="entry name" value="P_typ_ATPase_c"/>
</dbReference>
<dbReference type="SUPFAM" id="SSF81665">
    <property type="entry name" value="Calcium ATPase, transmembrane domain M"/>
    <property type="match status" value="1"/>
</dbReference>
<evidence type="ECO:0000256" key="1">
    <source>
        <dbReference type="ARBA" id="ARBA00004141"/>
    </source>
</evidence>